<evidence type="ECO:0000256" key="6">
    <source>
        <dbReference type="ARBA" id="ARBA00022824"/>
    </source>
</evidence>
<keyword evidence="5 11" id="KW-0812">Transmembrane</keyword>
<dbReference type="PANTHER" id="PTHR48043">
    <property type="entry name" value="EG:EG0003.4 PROTEIN-RELATED"/>
    <property type="match status" value="1"/>
</dbReference>
<keyword evidence="7 11" id="KW-1133">Transmembrane helix</keyword>
<protein>
    <recommendedName>
        <fullName evidence="15">UDP-glucuronosyltransferase</fullName>
    </recommendedName>
</protein>
<feature type="chain" id="PRO_5040349254" description="UDP-glucuronosyltransferase" evidence="12">
    <location>
        <begin position="24"/>
        <end position="513"/>
    </location>
</feature>
<dbReference type="GO" id="GO:0008194">
    <property type="term" value="F:UDP-glycosyltransferase activity"/>
    <property type="evidence" value="ECO:0007669"/>
    <property type="project" value="InterPro"/>
</dbReference>
<evidence type="ECO:0000256" key="8">
    <source>
        <dbReference type="ARBA" id="ARBA00023136"/>
    </source>
</evidence>
<keyword evidence="9" id="KW-0325">Glycoprotein</keyword>
<dbReference type="OrthoDB" id="5835829at2759"/>
<dbReference type="FunFam" id="3.40.50.2000:FF:000050">
    <property type="entry name" value="UDP-glucuronosyltransferase"/>
    <property type="match status" value="1"/>
</dbReference>
<name>A0A9P0HCI9_NEZVI</name>
<keyword evidence="12" id="KW-0732">Signal</keyword>
<keyword evidence="6" id="KW-0256">Endoplasmic reticulum</keyword>
<evidence type="ECO:0000256" key="10">
    <source>
        <dbReference type="ARBA" id="ARBA00046288"/>
    </source>
</evidence>
<dbReference type="AlphaFoldDB" id="A0A9P0HCI9"/>
<evidence type="ECO:0000256" key="4">
    <source>
        <dbReference type="ARBA" id="ARBA00022679"/>
    </source>
</evidence>
<dbReference type="InterPro" id="IPR050271">
    <property type="entry name" value="UDP-glycosyltransferase"/>
</dbReference>
<evidence type="ECO:0000256" key="5">
    <source>
        <dbReference type="ARBA" id="ARBA00022692"/>
    </source>
</evidence>
<dbReference type="SUPFAM" id="SSF53756">
    <property type="entry name" value="UDP-Glycosyltransferase/glycogen phosphorylase"/>
    <property type="match status" value="1"/>
</dbReference>
<keyword evidence="14" id="KW-1185">Reference proteome</keyword>
<reference evidence="13" key="1">
    <citation type="submission" date="2022-01" db="EMBL/GenBank/DDBJ databases">
        <authorList>
            <person name="King R."/>
        </authorList>
    </citation>
    <scope>NUCLEOTIDE SEQUENCE</scope>
</reference>
<dbReference type="CDD" id="cd03784">
    <property type="entry name" value="GT1_Gtf-like"/>
    <property type="match status" value="1"/>
</dbReference>
<dbReference type="EMBL" id="OV725080">
    <property type="protein sequence ID" value="CAH1399793.1"/>
    <property type="molecule type" value="Genomic_DNA"/>
</dbReference>
<dbReference type="Gene3D" id="3.40.50.2000">
    <property type="entry name" value="Glycogen Phosphorylase B"/>
    <property type="match status" value="2"/>
</dbReference>
<keyword evidence="4" id="KW-0808">Transferase</keyword>
<organism evidence="13 14">
    <name type="scientific">Nezara viridula</name>
    <name type="common">Southern green stink bug</name>
    <name type="synonym">Cimex viridulus</name>
    <dbReference type="NCBI Taxonomy" id="85310"/>
    <lineage>
        <taxon>Eukaryota</taxon>
        <taxon>Metazoa</taxon>
        <taxon>Ecdysozoa</taxon>
        <taxon>Arthropoda</taxon>
        <taxon>Hexapoda</taxon>
        <taxon>Insecta</taxon>
        <taxon>Pterygota</taxon>
        <taxon>Neoptera</taxon>
        <taxon>Paraneoptera</taxon>
        <taxon>Hemiptera</taxon>
        <taxon>Heteroptera</taxon>
        <taxon>Panheteroptera</taxon>
        <taxon>Pentatomomorpha</taxon>
        <taxon>Pentatomoidea</taxon>
        <taxon>Pentatomidae</taxon>
        <taxon>Pentatominae</taxon>
        <taxon>Nezara</taxon>
    </lineage>
</organism>
<gene>
    <name evidence="13" type="ORF">NEZAVI_LOCUS9170</name>
</gene>
<evidence type="ECO:0000256" key="12">
    <source>
        <dbReference type="SAM" id="SignalP"/>
    </source>
</evidence>
<comment type="subcellular location">
    <subcellularLocation>
        <location evidence="10">Endomembrane system</location>
        <topology evidence="10">Single-pass type I membrane protein</topology>
    </subcellularLocation>
    <subcellularLocation>
        <location evidence="1">Endoplasmic reticulum</location>
    </subcellularLocation>
</comment>
<feature type="signal peptide" evidence="12">
    <location>
        <begin position="1"/>
        <end position="23"/>
    </location>
</feature>
<evidence type="ECO:0000313" key="14">
    <source>
        <dbReference type="Proteomes" id="UP001152798"/>
    </source>
</evidence>
<dbReference type="InterPro" id="IPR002213">
    <property type="entry name" value="UDP_glucos_trans"/>
</dbReference>
<accession>A0A9P0HCI9</accession>
<feature type="transmembrane region" description="Helical" evidence="11">
    <location>
        <begin position="478"/>
        <end position="502"/>
    </location>
</feature>
<evidence type="ECO:0000256" key="9">
    <source>
        <dbReference type="ARBA" id="ARBA00023180"/>
    </source>
</evidence>
<sequence length="513" mass="58838">MKAYRAFPLLFFFQLSGFDLCSSSNILVISTVASHSHSIWCNKLAELLVNRGHTVTILDTDPPRKKLANLTTYTLEEGYTYAEELDYLELSVWNSPKDSMDFLFEVSRESCSNMLQSPTFKRFLSEHSNDKKPFDLIIHDITNCECFLGLVPFLGNPKLVLVTAFGELQALNVKGSQGHMVHSPMQFTYFSHPMSFDEKLKNLFYNLYNYYVYHKYANTLDGYSKEVFGQSTPHILEIGKSAAVALVNAHPILDGAKYYSPAIVHIPGFHIDEPKKLEEETQAFLDDAKHGAIYFSLGTNIQSSLMSKDRINIFLNTFRKLKQRVLWKFEDKNIKDIPENVKISKWFSQNDVLAHPNLKLFITHNGLLSTQEAIHYGIPMISMPFFVDQHFLSKKLTKKGIAVALSYATLSEHSVQQAIEEVLTNNSYTKEIKRWSKLFKDQPTKPKELALYWIEHVLKNEDHKYLQPPETFLSTFELIFFDLKTILGTILGLVIAFLACSCSNKKQIKLKKH</sequence>
<evidence type="ECO:0000256" key="3">
    <source>
        <dbReference type="ARBA" id="ARBA00022676"/>
    </source>
</evidence>
<evidence type="ECO:0000256" key="7">
    <source>
        <dbReference type="ARBA" id="ARBA00022989"/>
    </source>
</evidence>
<evidence type="ECO:0000313" key="13">
    <source>
        <dbReference type="EMBL" id="CAH1399793.1"/>
    </source>
</evidence>
<proteinExistence type="inferred from homology"/>
<dbReference type="Proteomes" id="UP001152798">
    <property type="component" value="Chromosome 4"/>
</dbReference>
<evidence type="ECO:0000256" key="2">
    <source>
        <dbReference type="ARBA" id="ARBA00009995"/>
    </source>
</evidence>
<keyword evidence="8 11" id="KW-0472">Membrane</keyword>
<evidence type="ECO:0000256" key="11">
    <source>
        <dbReference type="SAM" id="Phobius"/>
    </source>
</evidence>
<comment type="similarity">
    <text evidence="2">Belongs to the UDP-glycosyltransferase family.</text>
</comment>
<dbReference type="PANTHER" id="PTHR48043:SF159">
    <property type="entry name" value="EG:EG0003.4 PROTEIN-RELATED"/>
    <property type="match status" value="1"/>
</dbReference>
<evidence type="ECO:0008006" key="15">
    <source>
        <dbReference type="Google" id="ProtNLM"/>
    </source>
</evidence>
<dbReference type="Pfam" id="PF00201">
    <property type="entry name" value="UDPGT"/>
    <property type="match status" value="1"/>
</dbReference>
<evidence type="ECO:0000256" key="1">
    <source>
        <dbReference type="ARBA" id="ARBA00004240"/>
    </source>
</evidence>
<keyword evidence="3" id="KW-0328">Glycosyltransferase</keyword>
<dbReference type="GO" id="GO:0005783">
    <property type="term" value="C:endoplasmic reticulum"/>
    <property type="evidence" value="ECO:0007669"/>
    <property type="project" value="UniProtKB-SubCell"/>
</dbReference>